<organism evidence="1 2">
    <name type="scientific">Panagrolaimus superbus</name>
    <dbReference type="NCBI Taxonomy" id="310955"/>
    <lineage>
        <taxon>Eukaryota</taxon>
        <taxon>Metazoa</taxon>
        <taxon>Ecdysozoa</taxon>
        <taxon>Nematoda</taxon>
        <taxon>Chromadorea</taxon>
        <taxon>Rhabditida</taxon>
        <taxon>Tylenchina</taxon>
        <taxon>Panagrolaimomorpha</taxon>
        <taxon>Panagrolaimoidea</taxon>
        <taxon>Panagrolaimidae</taxon>
        <taxon>Panagrolaimus</taxon>
    </lineage>
</organism>
<evidence type="ECO:0000313" key="1">
    <source>
        <dbReference type="Proteomes" id="UP000887577"/>
    </source>
</evidence>
<proteinExistence type="predicted"/>
<dbReference type="Proteomes" id="UP000887577">
    <property type="component" value="Unplaced"/>
</dbReference>
<name>A0A914ZA30_9BILA</name>
<dbReference type="WBParaSite" id="PSU_v2.g9178.t1">
    <property type="protein sequence ID" value="PSU_v2.g9178.t1"/>
    <property type="gene ID" value="PSU_v2.g9178"/>
</dbReference>
<accession>A0A914ZA30</accession>
<reference evidence="2" key="1">
    <citation type="submission" date="2022-11" db="UniProtKB">
        <authorList>
            <consortium name="WormBaseParasite"/>
        </authorList>
    </citation>
    <scope>IDENTIFICATION</scope>
</reference>
<protein>
    <submittedName>
        <fullName evidence="2">Uncharacterized protein</fullName>
    </submittedName>
</protein>
<keyword evidence="1" id="KW-1185">Reference proteome</keyword>
<sequence>MALESNAEYLAECAEVGDFDVRTRNFGKYTSKAERIENKKHGFDHTRRLVNNWRHNNMNQRNSKVFKVMETFFLLTEDEVEDPEQ</sequence>
<dbReference type="AlphaFoldDB" id="A0A914ZA30"/>
<evidence type="ECO:0000313" key="2">
    <source>
        <dbReference type="WBParaSite" id="PSU_v2.g9178.t1"/>
    </source>
</evidence>